<name>A0A2S8SVX6_9BACT</name>
<feature type="chain" id="PRO_5016376500" evidence="2">
    <location>
        <begin position="27"/>
        <end position="878"/>
    </location>
</feature>
<gene>
    <name evidence="3" type="ORF">B1R32_103209</name>
</gene>
<evidence type="ECO:0000313" key="4">
    <source>
        <dbReference type="Proteomes" id="UP000237684"/>
    </source>
</evidence>
<sequence>MLVPAAPFRFFTFLVAFFALIFPVAAQDATPAPADAPLKMAISSPFALTTKPLLLLVRQGKWFPVAVTLSNAGDAVTGEVHLKLLGGGGAPANDFVCPVDLPTNAHKVVWLYGRLERSNIAALEVSFSGRGFDSLIQRVPVQEPNDDQRVVLTISDVDSGLSDALRSLRGPGFSISGAVTPAGLGGNTSQGPLRPLESARNNVPDRWFGLEIADLVILGDFPHNALTPPQIESLRGYVAGGGRLLALGGANAPRLASSPLAALWPAAVASSGTASPGEVAEVVSRYAEARDGAGRARALSGADKLGGSPVVVARGALQNGAQLRAGSAQNPLFSLRDEGAGRVLLLGFDPSQPPFNGWSGQSQLWREILNAGTVTRHLDSIDSNYVSGFNGMPGGTNGQSGFQPNFGLRQNNSATAQLLGTLSKARQRDTPPVSQIAWFLALYVFVLVPLNYAVLRFIDRRELAWISIPVIVAAFSIFAYSAALSIRGKDILTRQMDIVQSSIGSKTARTDSLLWIFSPKTTTYTLASAIPNAAVADYVNESGVEQGAFSVLQPAEVASFQAKDAPVRIWSDRAFSAQSVPALRGGVTRVGDTIKNDTPFDLQGAVWIQDREIRALGTLSSGGNSSIPTRALETVNGPDFPGAIARASHLDTIFDKETINNNIPNSALVAALGEGFGRQNEGSFFVAWAKKPVAPLSIGTSGASSNDVTLFIFRASASISTKNQNTKTLAAREAIVTRVSGEAGAPGIGAPGVSASAGTKTDFFNCFLPLASRYKVEARGVGATAMPQDFAPRIAPGAPISRGALPVWIHIEALDQSRNFWVALPGKFTRDASPIAGWNFSAPIPLHFLRKPDRFLQIRVRRDNVSAQVSSLRVLMAA</sequence>
<feature type="signal peptide" evidence="2">
    <location>
        <begin position="1"/>
        <end position="26"/>
    </location>
</feature>
<dbReference type="EMBL" id="NIGF01000003">
    <property type="protein sequence ID" value="PQV64942.1"/>
    <property type="molecule type" value="Genomic_DNA"/>
</dbReference>
<evidence type="ECO:0000313" key="3">
    <source>
        <dbReference type="EMBL" id="PQV64942.1"/>
    </source>
</evidence>
<reference evidence="3 4" key="1">
    <citation type="journal article" date="2018" name="Syst. Appl. Microbiol.">
        <title>Abditibacterium utsteinense sp. nov., the first cultivated member of candidate phylum FBP, isolated from ice-free Antarctic soil samples.</title>
        <authorList>
            <person name="Tahon G."/>
            <person name="Tytgat B."/>
            <person name="Lebbe L."/>
            <person name="Carlier A."/>
            <person name="Willems A."/>
        </authorList>
    </citation>
    <scope>NUCLEOTIDE SEQUENCE [LARGE SCALE GENOMIC DNA]</scope>
    <source>
        <strain evidence="3 4">LMG 29911</strain>
    </source>
</reference>
<feature type="transmembrane region" description="Helical" evidence="1">
    <location>
        <begin position="463"/>
        <end position="486"/>
    </location>
</feature>
<dbReference type="RefSeq" id="WP_105482812.1">
    <property type="nucleotide sequence ID" value="NZ_NIGF01000003.1"/>
</dbReference>
<evidence type="ECO:0000256" key="2">
    <source>
        <dbReference type="SAM" id="SignalP"/>
    </source>
</evidence>
<organism evidence="3 4">
    <name type="scientific">Abditibacterium utsteinense</name>
    <dbReference type="NCBI Taxonomy" id="1960156"/>
    <lineage>
        <taxon>Bacteria</taxon>
        <taxon>Pseudomonadati</taxon>
        <taxon>Abditibacteriota</taxon>
        <taxon>Abditibacteriia</taxon>
        <taxon>Abditibacteriales</taxon>
        <taxon>Abditibacteriaceae</taxon>
        <taxon>Abditibacterium</taxon>
    </lineage>
</organism>
<dbReference type="InterPro" id="IPR029062">
    <property type="entry name" value="Class_I_gatase-like"/>
</dbReference>
<evidence type="ECO:0000256" key="1">
    <source>
        <dbReference type="SAM" id="Phobius"/>
    </source>
</evidence>
<keyword evidence="4" id="KW-1185">Reference proteome</keyword>
<protein>
    <submittedName>
        <fullName evidence="3">Putative membrane protein</fullName>
    </submittedName>
</protein>
<dbReference type="Proteomes" id="UP000237684">
    <property type="component" value="Unassembled WGS sequence"/>
</dbReference>
<keyword evidence="1" id="KW-1133">Transmembrane helix</keyword>
<feature type="transmembrane region" description="Helical" evidence="1">
    <location>
        <begin position="436"/>
        <end position="454"/>
    </location>
</feature>
<dbReference type="InParanoid" id="A0A2S8SVX6"/>
<dbReference type="OrthoDB" id="9814322at2"/>
<dbReference type="SUPFAM" id="SSF52317">
    <property type="entry name" value="Class I glutamine amidotransferase-like"/>
    <property type="match status" value="1"/>
</dbReference>
<keyword evidence="1" id="KW-0472">Membrane</keyword>
<proteinExistence type="predicted"/>
<comment type="caution">
    <text evidence="3">The sequence shown here is derived from an EMBL/GenBank/DDBJ whole genome shotgun (WGS) entry which is preliminary data.</text>
</comment>
<dbReference type="Gene3D" id="3.40.50.880">
    <property type="match status" value="1"/>
</dbReference>
<accession>A0A2S8SVX6</accession>
<keyword evidence="2" id="KW-0732">Signal</keyword>
<keyword evidence="1" id="KW-0812">Transmembrane</keyword>
<dbReference type="AlphaFoldDB" id="A0A2S8SVX6"/>